<evidence type="ECO:0000259" key="8">
    <source>
        <dbReference type="PROSITE" id="PS51410"/>
    </source>
</evidence>
<evidence type="ECO:0000256" key="2">
    <source>
        <dbReference type="ARBA" id="ARBA00009712"/>
    </source>
</evidence>
<dbReference type="InterPro" id="IPR019774">
    <property type="entry name" value="Aromatic-AA_hydroxylase_C"/>
</dbReference>
<dbReference type="GO" id="GO:0004511">
    <property type="term" value="F:tyrosine 3-monooxygenase activity"/>
    <property type="evidence" value="ECO:0007669"/>
    <property type="project" value="TreeGrafter"/>
</dbReference>
<keyword evidence="3 7" id="KW-0479">Metal-binding</keyword>
<dbReference type="PANTHER" id="PTHR11473:SF15">
    <property type="entry name" value="TYROSINE 3-MONOOXYGENASE"/>
    <property type="match status" value="1"/>
</dbReference>
<dbReference type="GO" id="GO:0005737">
    <property type="term" value="C:cytoplasm"/>
    <property type="evidence" value="ECO:0007669"/>
    <property type="project" value="TreeGrafter"/>
</dbReference>
<dbReference type="Gene3D" id="1.10.800.10">
    <property type="entry name" value="Aromatic amino acid hydroxylase"/>
    <property type="match status" value="2"/>
</dbReference>
<feature type="domain" description="Biopterin-dependent aromatic amino acid hydroxylase family profile" evidence="8">
    <location>
        <begin position="1"/>
        <end position="284"/>
    </location>
</feature>
<accession>A0A077Z1H3</accession>
<dbReference type="SUPFAM" id="SSF56534">
    <property type="entry name" value="Aromatic aminoacid monoxygenases, catalytic and oligomerization domains"/>
    <property type="match status" value="1"/>
</dbReference>
<dbReference type="InterPro" id="IPR001273">
    <property type="entry name" value="ArAA_hydroxylase"/>
</dbReference>
<dbReference type="Proteomes" id="UP000030665">
    <property type="component" value="Unassembled WGS sequence"/>
</dbReference>
<comment type="cofactor">
    <cofactor evidence="1 7">
        <name>Fe(2+)</name>
        <dbReference type="ChEBI" id="CHEBI:29033"/>
    </cofactor>
</comment>
<evidence type="ECO:0000256" key="7">
    <source>
        <dbReference type="PIRSR" id="PIRSR601273-2"/>
    </source>
</evidence>
<dbReference type="EMBL" id="HG805891">
    <property type="protein sequence ID" value="CDW54332.1"/>
    <property type="molecule type" value="Genomic_DNA"/>
</dbReference>
<dbReference type="OrthoDB" id="983542at2759"/>
<keyword evidence="4" id="KW-0560">Oxidoreductase</keyword>
<dbReference type="PROSITE" id="PS51410">
    <property type="entry name" value="BH4_AAA_HYDROXYL_2"/>
    <property type="match status" value="1"/>
</dbReference>
<dbReference type="STRING" id="36087.A0A077Z1H3"/>
<dbReference type="AlphaFoldDB" id="A0A077Z1H3"/>
<name>A0A077Z1H3_TRITR</name>
<dbReference type="GO" id="GO:0006585">
    <property type="term" value="P:dopamine biosynthetic process from tyrosine"/>
    <property type="evidence" value="ECO:0007669"/>
    <property type="project" value="TreeGrafter"/>
</dbReference>
<feature type="binding site" evidence="7">
    <location>
        <position position="127"/>
    </location>
    <ligand>
        <name>Fe cation</name>
        <dbReference type="ChEBI" id="CHEBI:24875"/>
    </ligand>
</feature>
<evidence type="ECO:0000256" key="5">
    <source>
        <dbReference type="ARBA" id="ARBA00023004"/>
    </source>
</evidence>
<reference evidence="9" key="1">
    <citation type="submission" date="2014-01" db="EMBL/GenBank/DDBJ databases">
        <authorList>
            <person name="Aslett M."/>
        </authorList>
    </citation>
    <scope>NUCLEOTIDE SEQUENCE</scope>
</reference>
<dbReference type="InterPro" id="IPR036951">
    <property type="entry name" value="ArAA_hydroxylase_sf"/>
</dbReference>
<evidence type="ECO:0000313" key="10">
    <source>
        <dbReference type="Proteomes" id="UP000030665"/>
    </source>
</evidence>
<dbReference type="GO" id="GO:0043204">
    <property type="term" value="C:perikaryon"/>
    <property type="evidence" value="ECO:0007669"/>
    <property type="project" value="TreeGrafter"/>
</dbReference>
<proteinExistence type="inferred from homology"/>
<dbReference type="Pfam" id="PF00351">
    <property type="entry name" value="Biopterin_H"/>
    <property type="match status" value="1"/>
</dbReference>
<feature type="binding site" evidence="7">
    <location>
        <position position="132"/>
    </location>
    <ligand>
        <name>Fe cation</name>
        <dbReference type="ChEBI" id="CHEBI:24875"/>
    </ligand>
</feature>
<keyword evidence="10" id="KW-1185">Reference proteome</keyword>
<reference evidence="9" key="2">
    <citation type="submission" date="2014-03" db="EMBL/GenBank/DDBJ databases">
        <title>The whipworm genome and dual-species transcriptomics of an intimate host-pathogen interaction.</title>
        <authorList>
            <person name="Foth B.J."/>
            <person name="Tsai I.J."/>
            <person name="Reid A.J."/>
            <person name="Bancroft A.J."/>
            <person name="Nichol S."/>
            <person name="Tracey A."/>
            <person name="Holroyd N."/>
            <person name="Cotton J.A."/>
            <person name="Stanley E.J."/>
            <person name="Zarowiecki M."/>
            <person name="Liu J.Z."/>
            <person name="Huckvale T."/>
            <person name="Cooper P.J."/>
            <person name="Grencis R.K."/>
            <person name="Berriman M."/>
        </authorList>
    </citation>
    <scope>NUCLEOTIDE SEQUENCE [LARGE SCALE GENOMIC DNA]</scope>
</reference>
<protein>
    <submittedName>
        <fullName evidence="9">Tyrosine 3 monooxygenase</fullName>
    </submittedName>
</protein>
<dbReference type="PRINTS" id="PR00372">
    <property type="entry name" value="FYWHYDRXLASE"/>
</dbReference>
<evidence type="ECO:0000256" key="1">
    <source>
        <dbReference type="ARBA" id="ARBA00001954"/>
    </source>
</evidence>
<organism evidence="9 10">
    <name type="scientific">Trichuris trichiura</name>
    <name type="common">Whipworm</name>
    <name type="synonym">Trichocephalus trichiurus</name>
    <dbReference type="NCBI Taxonomy" id="36087"/>
    <lineage>
        <taxon>Eukaryota</taxon>
        <taxon>Metazoa</taxon>
        <taxon>Ecdysozoa</taxon>
        <taxon>Nematoda</taxon>
        <taxon>Enoplea</taxon>
        <taxon>Dorylaimia</taxon>
        <taxon>Trichinellida</taxon>
        <taxon>Trichuridae</taxon>
        <taxon>Trichuris</taxon>
    </lineage>
</organism>
<dbReference type="InterPro" id="IPR018301">
    <property type="entry name" value="ArAA_hydroxylase_Fe/CU_BS"/>
</dbReference>
<dbReference type="InterPro" id="IPR036329">
    <property type="entry name" value="Aro-AA_hydroxylase_C_sf"/>
</dbReference>
<dbReference type="GO" id="GO:0030424">
    <property type="term" value="C:axon"/>
    <property type="evidence" value="ECO:0007669"/>
    <property type="project" value="TreeGrafter"/>
</dbReference>
<evidence type="ECO:0000256" key="4">
    <source>
        <dbReference type="ARBA" id="ARBA00023002"/>
    </source>
</evidence>
<dbReference type="PANTHER" id="PTHR11473">
    <property type="entry name" value="AROMATIC AMINO ACID HYDROXYLASE"/>
    <property type="match status" value="1"/>
</dbReference>
<evidence type="ECO:0000256" key="6">
    <source>
        <dbReference type="ARBA" id="ARBA00023033"/>
    </source>
</evidence>
<keyword evidence="5 7" id="KW-0408">Iron</keyword>
<comment type="similarity">
    <text evidence="2">Belongs to the biopterin-dependent aromatic amino acid hydroxylase family.</text>
</comment>
<gene>
    <name evidence="9" type="ORF">TTRE_0000260201</name>
</gene>
<dbReference type="GO" id="GO:0005506">
    <property type="term" value="F:iron ion binding"/>
    <property type="evidence" value="ECO:0007669"/>
    <property type="project" value="InterPro"/>
</dbReference>
<sequence length="287" mass="33326">MFFAELASQHKSGSPIPTVTYTQKENNTWKEVYLKLRSMHEKYACKQYLNNLSVLEEKANFSPDFIPQLEDVSRFLKTQTGFQLKPASGLVTPRTFLACLALRVFPCTQYVRYWKSPHHTTEPDCIHELLGHVPMLADCRLADLSQLIGLASLGVSDEDVEKIATNLAYAKRMVAQRLLARAYFRHTHALSDKPEHQEFDPSITSVTKYQDQNYQDLYFVTESIEDAIVKLEKFASQLKRPHNFWYDPYKQSLTKLITRADVEKVAKELKKEMARCCRFNDLLCHHW</sequence>
<dbReference type="PROSITE" id="PS00367">
    <property type="entry name" value="BH4_AAA_HYDROXYL_1"/>
    <property type="match status" value="1"/>
</dbReference>
<evidence type="ECO:0000256" key="3">
    <source>
        <dbReference type="ARBA" id="ARBA00022723"/>
    </source>
</evidence>
<evidence type="ECO:0000313" key="9">
    <source>
        <dbReference type="EMBL" id="CDW54332.1"/>
    </source>
</evidence>
<keyword evidence="6 9" id="KW-0503">Monooxygenase</keyword>